<name>A0A3L9M4F6_9FLAO</name>
<proteinExistence type="predicted"/>
<gene>
    <name evidence="4" type="ORF">EAH69_12325</name>
</gene>
<dbReference type="Proteomes" id="UP000275348">
    <property type="component" value="Unassembled WGS sequence"/>
</dbReference>
<dbReference type="OrthoDB" id="1405746at2"/>
<evidence type="ECO:0000313" key="4">
    <source>
        <dbReference type="EMBL" id="RLZ06866.1"/>
    </source>
</evidence>
<accession>A0A3L9M4F6</accession>
<protein>
    <submittedName>
        <fullName evidence="4">T9SS C-terminal target domain-containing protein</fullName>
    </submittedName>
</protein>
<feature type="signal peptide" evidence="2">
    <location>
        <begin position="1"/>
        <end position="18"/>
    </location>
</feature>
<evidence type="ECO:0000259" key="3">
    <source>
        <dbReference type="Pfam" id="PF18962"/>
    </source>
</evidence>
<comment type="caution">
    <text evidence="4">The sequence shown here is derived from an EMBL/GenBank/DDBJ whole genome shotgun (WGS) entry which is preliminary data.</text>
</comment>
<dbReference type="EMBL" id="RDOJ01000021">
    <property type="protein sequence ID" value="RLZ06866.1"/>
    <property type="molecule type" value="Genomic_DNA"/>
</dbReference>
<dbReference type="Pfam" id="PF18962">
    <property type="entry name" value="Por_Secre_tail"/>
    <property type="match status" value="1"/>
</dbReference>
<evidence type="ECO:0000256" key="2">
    <source>
        <dbReference type="SAM" id="SignalP"/>
    </source>
</evidence>
<evidence type="ECO:0000313" key="5">
    <source>
        <dbReference type="Proteomes" id="UP000275348"/>
    </source>
</evidence>
<reference evidence="4 5" key="1">
    <citation type="submission" date="2018-10" db="EMBL/GenBank/DDBJ databases">
        <authorList>
            <person name="Chen X."/>
        </authorList>
    </citation>
    <scope>NUCLEOTIDE SEQUENCE [LARGE SCALE GENOMIC DNA]</scope>
    <source>
        <strain evidence="4 5">YIM 102668</strain>
    </source>
</reference>
<dbReference type="AlphaFoldDB" id="A0A3L9M4F6"/>
<feature type="chain" id="PRO_5018298335" evidence="2">
    <location>
        <begin position="19"/>
        <end position="322"/>
    </location>
</feature>
<keyword evidence="5" id="KW-1185">Reference proteome</keyword>
<feature type="domain" description="Secretion system C-terminal sorting" evidence="3">
    <location>
        <begin position="253"/>
        <end position="320"/>
    </location>
</feature>
<keyword evidence="1 2" id="KW-0732">Signal</keyword>
<dbReference type="InterPro" id="IPR026444">
    <property type="entry name" value="Secre_tail"/>
</dbReference>
<dbReference type="NCBIfam" id="TIGR04183">
    <property type="entry name" value="Por_Secre_tail"/>
    <property type="match status" value="1"/>
</dbReference>
<sequence>MKKIFTLLSVAAFSATFAQTQLINTNETLVSEVIQPINSNGATAETVTYSQISTDDLAASTGVLSCSSLTLPVQLSRVYDLQAEFGLNEAFTPTHIDVSGRPQAGASVEGYLYKYTGSNFGGDTLAGADFEELPAYGSYTSSTNQAAQWVQVEMYDTVEIPAGTKFATSLVMIISGSDNNWANSFIPWQNVEATETHPAYFGGPYATCSIDDSGNWINPKPLFSNVGTFQMKVTGTVENLGTVELGGAALKAYPNPATSELNVSVDGANVVGVEITDVTGRVVSSQSLRSGKVNVSKLAQGVYFLRVKDDKGVTRIQKFIKK</sequence>
<dbReference type="RefSeq" id="WP_121935513.1">
    <property type="nucleotide sequence ID" value="NZ_RDOJ01000021.1"/>
</dbReference>
<organism evidence="4 5">
    <name type="scientific">Faecalibacter macacae</name>
    <dbReference type="NCBI Taxonomy" id="1859289"/>
    <lineage>
        <taxon>Bacteria</taxon>
        <taxon>Pseudomonadati</taxon>
        <taxon>Bacteroidota</taxon>
        <taxon>Flavobacteriia</taxon>
        <taxon>Flavobacteriales</taxon>
        <taxon>Weeksellaceae</taxon>
        <taxon>Faecalibacter</taxon>
    </lineage>
</organism>
<evidence type="ECO:0000256" key="1">
    <source>
        <dbReference type="ARBA" id="ARBA00022729"/>
    </source>
</evidence>